<evidence type="ECO:0000256" key="2">
    <source>
        <dbReference type="ARBA" id="ARBA00010231"/>
    </source>
</evidence>
<evidence type="ECO:0000256" key="4">
    <source>
        <dbReference type="ARBA" id="ARBA00022842"/>
    </source>
</evidence>
<dbReference type="Gene3D" id="3.30.310.50">
    <property type="entry name" value="Alpha-D-phosphohexomutase, C-terminal domain"/>
    <property type="match status" value="1"/>
</dbReference>
<dbReference type="AlphaFoldDB" id="A0A0J9SBF4"/>
<evidence type="ECO:0000313" key="10">
    <source>
        <dbReference type="EMBL" id="KMZ80265.1"/>
    </source>
</evidence>
<dbReference type="InterPro" id="IPR016066">
    <property type="entry name" value="A-D-PHexomutase_CS"/>
</dbReference>
<keyword evidence="4" id="KW-0460">Magnesium</keyword>
<dbReference type="PANTHER" id="PTHR45955">
    <property type="entry name" value="PHOSPHOACETYLGLUCOSAMINE MUTASE"/>
    <property type="match status" value="1"/>
</dbReference>
<evidence type="ECO:0000259" key="6">
    <source>
        <dbReference type="Pfam" id="PF00408"/>
    </source>
</evidence>
<evidence type="ECO:0000259" key="9">
    <source>
        <dbReference type="Pfam" id="PF21405"/>
    </source>
</evidence>
<feature type="domain" description="Phosphoacetylglucosamine mutase AMG1" evidence="9">
    <location>
        <begin position="353"/>
        <end position="470"/>
    </location>
</feature>
<feature type="domain" description="Phosphoacetylglucosamine mutase AMG1" evidence="8">
    <location>
        <begin position="554"/>
        <end position="681"/>
    </location>
</feature>
<dbReference type="Pfam" id="PF21404">
    <property type="entry name" value="AMG1_III"/>
    <property type="match status" value="1"/>
</dbReference>
<dbReference type="EMBL" id="KQ234289">
    <property type="protein sequence ID" value="KMZ80265.1"/>
    <property type="molecule type" value="Genomic_DNA"/>
</dbReference>
<dbReference type="InterPro" id="IPR049023">
    <property type="entry name" value="AMG1_II"/>
</dbReference>
<keyword evidence="3" id="KW-0479">Metal-binding</keyword>
<feature type="domain" description="Alpha-D-phosphohexomutase C-terminal" evidence="6">
    <location>
        <begin position="736"/>
        <end position="774"/>
    </location>
</feature>
<comment type="cofactor">
    <cofactor evidence="1">
        <name>Mg(2+)</name>
        <dbReference type="ChEBI" id="CHEBI:18420"/>
    </cofactor>
</comment>
<evidence type="ECO:0000313" key="11">
    <source>
        <dbReference type="Proteomes" id="UP000053562"/>
    </source>
</evidence>
<dbReference type="GO" id="GO:0000287">
    <property type="term" value="F:magnesium ion binding"/>
    <property type="evidence" value="ECO:0007669"/>
    <property type="project" value="InterPro"/>
</dbReference>
<keyword evidence="5" id="KW-0413">Isomerase</keyword>
<dbReference type="GO" id="GO:0005975">
    <property type="term" value="P:carbohydrate metabolic process"/>
    <property type="evidence" value="ECO:0007669"/>
    <property type="project" value="InterPro"/>
</dbReference>
<dbReference type="Pfam" id="PF02878">
    <property type="entry name" value="PGM_PMM_I"/>
    <property type="match status" value="1"/>
</dbReference>
<feature type="domain" description="Alpha-D-phosphohexomutase alpha/beta/alpha" evidence="7">
    <location>
        <begin position="112"/>
        <end position="143"/>
    </location>
</feature>
<proteinExistence type="inferred from homology"/>
<dbReference type="SUPFAM" id="SSF55957">
    <property type="entry name" value="Phosphoglucomutase, C-terminal domain"/>
    <property type="match status" value="1"/>
</dbReference>
<reference evidence="10 11" key="1">
    <citation type="submission" date="2011-08" db="EMBL/GenBank/DDBJ databases">
        <title>The Genome Sequence of Plasmodium vivax India VII.</title>
        <authorList>
            <consortium name="The Broad Institute Genome Sequencing Platform"/>
            <consortium name="The Broad Institute Genome Sequencing Center for Infectious Disease"/>
            <person name="Neafsey D."/>
            <person name="Carlton J."/>
            <person name="Barnwell J."/>
            <person name="Collins W."/>
            <person name="Escalante A."/>
            <person name="Mullikin J."/>
            <person name="Saul A."/>
            <person name="Guigo R."/>
            <person name="Camara F."/>
            <person name="Young S.K."/>
            <person name="Zeng Q."/>
            <person name="Gargeya S."/>
            <person name="Fitzgerald M."/>
            <person name="Haas B."/>
            <person name="Abouelleil A."/>
            <person name="Alvarado L."/>
            <person name="Arachchi H.M."/>
            <person name="Berlin A."/>
            <person name="Brown A."/>
            <person name="Chapman S.B."/>
            <person name="Chen Z."/>
            <person name="Dunbar C."/>
            <person name="Freedman E."/>
            <person name="Gearin G."/>
            <person name="Gellesch M."/>
            <person name="Goldberg J."/>
            <person name="Griggs A."/>
            <person name="Gujja S."/>
            <person name="Heiman D."/>
            <person name="Howarth C."/>
            <person name="Larson L."/>
            <person name="Lui A."/>
            <person name="MacDonald P.J.P."/>
            <person name="Montmayeur A."/>
            <person name="Murphy C."/>
            <person name="Neiman D."/>
            <person name="Pearson M."/>
            <person name="Priest M."/>
            <person name="Roberts A."/>
            <person name="Saif S."/>
            <person name="Shea T."/>
            <person name="Shenoy N."/>
            <person name="Sisk P."/>
            <person name="Stolte C."/>
            <person name="Sykes S."/>
            <person name="Wortman J."/>
            <person name="Nusbaum C."/>
            <person name="Birren B."/>
        </authorList>
    </citation>
    <scope>NUCLEOTIDE SEQUENCE [LARGE SCALE GENOMIC DNA]</scope>
    <source>
        <strain evidence="10 11">India VII</strain>
    </source>
</reference>
<protein>
    <submittedName>
        <fullName evidence="10">N-acetyl glucosamine phosphate mutase</fullName>
    </submittedName>
</protein>
<dbReference type="InterPro" id="IPR005844">
    <property type="entry name" value="A-D-PHexomutase_a/b/a-I"/>
</dbReference>
<dbReference type="InterPro" id="IPR016055">
    <property type="entry name" value="A-D-PHexomutase_a/b/a-I/II/III"/>
</dbReference>
<comment type="similarity">
    <text evidence="2">Belongs to the phosphohexose mutase family.</text>
</comment>
<evidence type="ECO:0000256" key="5">
    <source>
        <dbReference type="ARBA" id="ARBA00023235"/>
    </source>
</evidence>
<evidence type="ECO:0000259" key="7">
    <source>
        <dbReference type="Pfam" id="PF02878"/>
    </source>
</evidence>
<dbReference type="SUPFAM" id="SSF53738">
    <property type="entry name" value="Phosphoglucomutase, first 3 domains"/>
    <property type="match status" value="3"/>
</dbReference>
<gene>
    <name evidence="10" type="ORF">PVIIG_03169</name>
</gene>
<dbReference type="InterPro" id="IPR049022">
    <property type="entry name" value="AMG1_III"/>
</dbReference>
<dbReference type="OrthoDB" id="1928at2759"/>
<dbReference type="Pfam" id="PF21405">
    <property type="entry name" value="AMG1_II"/>
    <property type="match status" value="1"/>
</dbReference>
<dbReference type="GO" id="GO:0004610">
    <property type="term" value="F:phosphoacetylglucosamine mutase activity"/>
    <property type="evidence" value="ECO:0007669"/>
    <property type="project" value="TreeGrafter"/>
</dbReference>
<accession>A0A0J9SBF4</accession>
<evidence type="ECO:0000256" key="3">
    <source>
        <dbReference type="ARBA" id="ARBA00022723"/>
    </source>
</evidence>
<name>A0A0J9SBF4_PLAVI</name>
<evidence type="ECO:0000256" key="1">
    <source>
        <dbReference type="ARBA" id="ARBA00001946"/>
    </source>
</evidence>
<sequence>MPNRKESLFYQKIKPCIEKYLPRYSSSEEGHIQFECDCEFSYGNSGFRDKYQSASCDLLNALNKSGILVGLLFVKYNYETAKRHNLLGGQLEGRGKDFHPVCGVHEVRWKNVGIIITASHNPHDENGVKIIDQNGRQIDEVYEGYLTDLVNRHLRFLRKGEMCSIGGVVRVHHIVDDIIDCVAHLFREEAHIDMYDDAAFESLHTLDNVVHSFNRHNVLKANVCIGFDTRSSSVHLNQVLVETLSHLNIRKCVNNMCYVTTPCMHFVVYFFNAVHVDESLNPEVIHSGGCALHKEVGDLDYLHRFCIPGGRPPPLGLYYGVGEQPHDQFAYAGAETNIRQKSDITSHLLAYNSDQIYFAYFTHAFKELYRCLDETYEGDLTKNCEEEIIHVDCSNGIASLKLDNFCDVFKMLKKKIIKMNFAEDEESVLNFQCGADYVYSKRKLPRGGGNCLGSGHTKACSFDGDADRIVYFYVGNPKEADTASSPPVGDTKWDHHDDDVFGNTNCVSILDGPKIICLLFKCITKMMSRIKVGRENSYLGEKKNADLEEKENSYLEEKKINISIVHTAYVNSAFTLHVNEAKRRASENVKLFQHINVNVVCTKTGIKYLDQVARRSTIAILFEPNGHGTIYTNVSQLDEWASCLDIQNDKHFVALKKFLLFFNQTTGDAMVDFMAIELCLSFLRLSIHEWDGFYTPLPSLYVNLPCPKNILGKIVAHPEHEKYLIAPLNLQSRIDQIVQTVDATHGRCFIRPSGTEPLVRIYAEARTVAQRDEILRLVRGAVLQYVQGGGGK</sequence>
<dbReference type="InterPro" id="IPR005843">
    <property type="entry name" value="A-D-PHexomutase_C"/>
</dbReference>
<dbReference type="Gene3D" id="3.40.120.10">
    <property type="entry name" value="Alpha-D-Glucose-1,6-Bisphosphate, subunit A, domain 3"/>
    <property type="match status" value="2"/>
</dbReference>
<dbReference type="Pfam" id="PF00408">
    <property type="entry name" value="PGM_PMM_IV"/>
    <property type="match status" value="1"/>
</dbReference>
<organism evidence="10 11">
    <name type="scientific">Plasmodium vivax India VII</name>
    <dbReference type="NCBI Taxonomy" id="1077284"/>
    <lineage>
        <taxon>Eukaryota</taxon>
        <taxon>Sar</taxon>
        <taxon>Alveolata</taxon>
        <taxon>Apicomplexa</taxon>
        <taxon>Aconoidasida</taxon>
        <taxon>Haemosporida</taxon>
        <taxon>Plasmodiidae</taxon>
        <taxon>Plasmodium</taxon>
        <taxon>Plasmodium (Plasmodium)</taxon>
    </lineage>
</organism>
<dbReference type="GO" id="GO:0006048">
    <property type="term" value="P:UDP-N-acetylglucosamine biosynthetic process"/>
    <property type="evidence" value="ECO:0007669"/>
    <property type="project" value="TreeGrafter"/>
</dbReference>
<evidence type="ECO:0000259" key="8">
    <source>
        <dbReference type="Pfam" id="PF21404"/>
    </source>
</evidence>
<dbReference type="PROSITE" id="PS00710">
    <property type="entry name" value="PGM_PMM"/>
    <property type="match status" value="1"/>
</dbReference>
<dbReference type="InterPro" id="IPR036900">
    <property type="entry name" value="A-D-PHexomutase_C_sf"/>
</dbReference>
<dbReference type="PANTHER" id="PTHR45955:SF1">
    <property type="entry name" value="PHOSPHOACETYLGLUCOSAMINE MUTASE"/>
    <property type="match status" value="1"/>
</dbReference>
<dbReference type="Proteomes" id="UP000053562">
    <property type="component" value="Unassembled WGS sequence"/>
</dbReference>